<name>A0A0F5F0U8_AVIPA</name>
<dbReference type="eggNOG" id="ENOG5033ED4">
    <property type="taxonomic scope" value="Bacteria"/>
</dbReference>
<dbReference type="EMBL" id="UGHK01000002">
    <property type="protein sequence ID" value="STO71780.1"/>
    <property type="molecule type" value="Genomic_DNA"/>
</dbReference>
<dbReference type="EMBL" id="UFSW01000001">
    <property type="protein sequence ID" value="SUU97533.1"/>
    <property type="molecule type" value="Genomic_DNA"/>
</dbReference>
<reference evidence="1 7" key="2">
    <citation type="submission" date="2018-11" db="EMBL/GenBank/DDBJ databases">
        <title>Sequencing Av. paragallinarum serogroups.</title>
        <authorList>
            <person name="Hellmuth J.E."/>
            <person name="Boucher C.E."/>
            <person name="Cason E.D."/>
        </authorList>
    </citation>
    <scope>NUCLEOTIDE SEQUENCE [LARGE SCALE GENOMIC DNA]</scope>
    <source>
        <strain evidence="1 7">SA-3</strain>
    </source>
</reference>
<evidence type="ECO:0000313" key="7">
    <source>
        <dbReference type="Proteomes" id="UP000294229"/>
    </source>
</evidence>
<dbReference type="STRING" id="728.VY92_02875"/>
<dbReference type="EMBL" id="UFSW01000001">
    <property type="protein sequence ID" value="SUU98759.1"/>
    <property type="molecule type" value="Genomic_DNA"/>
</dbReference>
<dbReference type="AlphaFoldDB" id="A0A0F5F0U8"/>
<evidence type="ECO:0000313" key="6">
    <source>
        <dbReference type="Proteomes" id="UP000254620"/>
    </source>
</evidence>
<evidence type="ECO:0000313" key="5">
    <source>
        <dbReference type="Proteomes" id="UP000254465"/>
    </source>
</evidence>
<dbReference type="EMBL" id="RQXS01000036">
    <property type="protein sequence ID" value="RZN58168.1"/>
    <property type="molecule type" value="Genomic_DNA"/>
</dbReference>
<proteinExistence type="predicted"/>
<dbReference type="Proteomes" id="UP000254620">
    <property type="component" value="Unassembled WGS sequence"/>
</dbReference>
<evidence type="ECO:0000313" key="1">
    <source>
        <dbReference type="EMBL" id="RZN58168.1"/>
    </source>
</evidence>
<protein>
    <submittedName>
        <fullName evidence="1">DUF4054 domain-containing protein</fullName>
    </submittedName>
</protein>
<dbReference type="RefSeq" id="WP_017807106.1">
    <property type="nucleotide sequence ID" value="NZ_CP034110.1"/>
</dbReference>
<dbReference type="InterPro" id="IPR025127">
    <property type="entry name" value="DUF4054"/>
</dbReference>
<dbReference type="Pfam" id="PF13262">
    <property type="entry name" value="DUF4054"/>
    <property type="match status" value="1"/>
</dbReference>
<gene>
    <name evidence="1" type="ORF">EIG79_07965</name>
    <name evidence="3" type="ORF">NCTC10926_00925</name>
    <name evidence="4" type="ORF">NCTC10926_02201</name>
    <name evidence="2" type="ORF">NCTC11296_01693</name>
</gene>
<dbReference type="Proteomes" id="UP000294229">
    <property type="component" value="Unassembled WGS sequence"/>
</dbReference>
<evidence type="ECO:0000313" key="3">
    <source>
        <dbReference type="EMBL" id="SUU97533.1"/>
    </source>
</evidence>
<evidence type="ECO:0000313" key="2">
    <source>
        <dbReference type="EMBL" id="STO71780.1"/>
    </source>
</evidence>
<dbReference type="GeneID" id="66255067"/>
<organism evidence="1 7">
    <name type="scientific">Avibacterium paragallinarum</name>
    <name type="common">Haemophilus gallinarum</name>
    <dbReference type="NCBI Taxonomy" id="728"/>
    <lineage>
        <taxon>Bacteria</taxon>
        <taxon>Pseudomonadati</taxon>
        <taxon>Pseudomonadota</taxon>
        <taxon>Gammaproteobacteria</taxon>
        <taxon>Pasteurellales</taxon>
        <taxon>Pasteurellaceae</taxon>
        <taxon>Avibacterium</taxon>
    </lineage>
</organism>
<dbReference type="Proteomes" id="UP000254465">
    <property type="component" value="Unassembled WGS sequence"/>
</dbReference>
<reference evidence="5 6" key="1">
    <citation type="submission" date="2018-06" db="EMBL/GenBank/DDBJ databases">
        <authorList>
            <consortium name="Pathogen Informatics"/>
            <person name="Doyle S."/>
        </authorList>
    </citation>
    <scope>NUCLEOTIDE SEQUENCE [LARGE SCALE GENOMIC DNA]</scope>
    <source>
        <strain evidence="3 6">NCTC10926</strain>
        <strain evidence="2 5">NCTC11296</strain>
    </source>
</reference>
<dbReference type="KEGG" id="apag:EIA51_02180"/>
<dbReference type="OrthoDB" id="6464220at2"/>
<accession>A0A0F5F0U8</accession>
<sequence length="116" mass="12947">MPTIEAFKGRYPEFERADDNTIGFFIEDAKQEIDERQWRHLYCRGVLALTAHFIAMRKRVSENAGGPIALLASESVGELSASYAIPPNGGEAYHLTAYGQEYLRLRNLVGIGVMVV</sequence>
<evidence type="ECO:0000313" key="4">
    <source>
        <dbReference type="EMBL" id="SUU98759.1"/>
    </source>
</evidence>